<accession>A0A2H0YW34</accession>
<protein>
    <recommendedName>
        <fullName evidence="6">Ribosome-binding ATPase YchF</fullName>
    </recommendedName>
</protein>
<dbReference type="InterPro" id="IPR004396">
    <property type="entry name" value="ATPase_YchF/OLA1"/>
</dbReference>
<dbReference type="Gene3D" id="1.10.150.300">
    <property type="entry name" value="TGS-like domain"/>
    <property type="match status" value="1"/>
</dbReference>
<gene>
    <name evidence="6" type="primary">ychF</name>
    <name evidence="9" type="ORF">COT24_02045</name>
</gene>
<dbReference type="InterPro" id="IPR013029">
    <property type="entry name" value="YchF_C"/>
</dbReference>
<dbReference type="EMBL" id="PEXU01000024">
    <property type="protein sequence ID" value="PIS42708.1"/>
    <property type="molecule type" value="Genomic_DNA"/>
</dbReference>
<keyword evidence="5" id="KW-0460">Magnesium</keyword>
<dbReference type="Pfam" id="PF06071">
    <property type="entry name" value="YchF-GTPase_C"/>
    <property type="match status" value="1"/>
</dbReference>
<dbReference type="InterPro" id="IPR012675">
    <property type="entry name" value="Beta-grasp_dom_sf"/>
</dbReference>
<comment type="function">
    <text evidence="6">ATPase that binds to both the 70S ribosome and the 50S ribosomal subunit in a nucleotide-independent manner.</text>
</comment>
<dbReference type="PRINTS" id="PR00326">
    <property type="entry name" value="GTP1OBG"/>
</dbReference>
<dbReference type="FunFam" id="3.10.20.30:FF:000001">
    <property type="entry name" value="Ribosome-binding ATPase YchF"/>
    <property type="match status" value="1"/>
</dbReference>
<dbReference type="CDD" id="cd04867">
    <property type="entry name" value="TGS_YchF_OLA1"/>
    <property type="match status" value="1"/>
</dbReference>
<feature type="binding site" evidence="6">
    <location>
        <begin position="12"/>
        <end position="17"/>
    </location>
    <ligand>
        <name>ATP</name>
        <dbReference type="ChEBI" id="CHEBI:30616"/>
    </ligand>
</feature>
<feature type="domain" description="OBG-type G" evidence="7">
    <location>
        <begin position="3"/>
        <end position="264"/>
    </location>
</feature>
<evidence type="ECO:0000259" key="7">
    <source>
        <dbReference type="PROSITE" id="PS51710"/>
    </source>
</evidence>
<dbReference type="GO" id="GO:0043023">
    <property type="term" value="F:ribosomal large subunit binding"/>
    <property type="evidence" value="ECO:0007669"/>
    <property type="project" value="UniProtKB-UniRule"/>
</dbReference>
<dbReference type="GO" id="GO:0005525">
    <property type="term" value="F:GTP binding"/>
    <property type="evidence" value="ECO:0007669"/>
    <property type="project" value="InterPro"/>
</dbReference>
<feature type="domain" description="TGS" evidence="8">
    <location>
        <begin position="264"/>
        <end position="347"/>
    </location>
</feature>
<dbReference type="InterPro" id="IPR006073">
    <property type="entry name" value="GTP-bd"/>
</dbReference>
<dbReference type="GO" id="GO:0016887">
    <property type="term" value="F:ATP hydrolysis activity"/>
    <property type="evidence" value="ECO:0007669"/>
    <property type="project" value="UniProtKB-UniRule"/>
</dbReference>
<reference evidence="9 10" key="1">
    <citation type="submission" date="2017-09" db="EMBL/GenBank/DDBJ databases">
        <title>Depth-based differentiation of microbial function through sediment-hosted aquifers and enrichment of novel symbionts in the deep terrestrial subsurface.</title>
        <authorList>
            <person name="Probst A.J."/>
            <person name="Ladd B."/>
            <person name="Jarett J.K."/>
            <person name="Geller-Mcgrath D.E."/>
            <person name="Sieber C.M."/>
            <person name="Emerson J.B."/>
            <person name="Anantharaman K."/>
            <person name="Thomas B.C."/>
            <person name="Malmstrom R."/>
            <person name="Stieglmeier M."/>
            <person name="Klingl A."/>
            <person name="Woyke T."/>
            <person name="Ryan C.M."/>
            <person name="Banfield J.F."/>
        </authorList>
    </citation>
    <scope>NUCLEOTIDE SEQUENCE [LARGE SCALE GENOMIC DNA]</scope>
    <source>
        <strain evidence="9">CG08_land_8_20_14_0_20_40_16</strain>
    </source>
</reference>
<evidence type="ECO:0000256" key="3">
    <source>
        <dbReference type="ARBA" id="ARBA00022741"/>
    </source>
</evidence>
<dbReference type="GO" id="GO:0005737">
    <property type="term" value="C:cytoplasm"/>
    <property type="evidence" value="ECO:0007669"/>
    <property type="project" value="TreeGrafter"/>
</dbReference>
<comment type="cofactor">
    <cofactor evidence="1">
        <name>Mg(2+)</name>
        <dbReference type="ChEBI" id="CHEBI:18420"/>
    </cofactor>
</comment>
<dbReference type="InterPro" id="IPR031167">
    <property type="entry name" value="G_OBG"/>
</dbReference>
<evidence type="ECO:0000313" key="9">
    <source>
        <dbReference type="EMBL" id="PIS42708.1"/>
    </source>
</evidence>
<dbReference type="CDD" id="cd01900">
    <property type="entry name" value="YchF"/>
    <property type="match status" value="1"/>
</dbReference>
<evidence type="ECO:0000313" key="10">
    <source>
        <dbReference type="Proteomes" id="UP000231542"/>
    </source>
</evidence>
<comment type="caution">
    <text evidence="9">The sequence shown here is derived from an EMBL/GenBank/DDBJ whole genome shotgun (WGS) entry which is preliminary data.</text>
</comment>
<dbReference type="GO" id="GO:0046872">
    <property type="term" value="F:metal ion binding"/>
    <property type="evidence" value="ECO:0007669"/>
    <property type="project" value="UniProtKB-KW"/>
</dbReference>
<keyword evidence="4 6" id="KW-0067">ATP-binding</keyword>
<evidence type="ECO:0000259" key="8">
    <source>
        <dbReference type="PROSITE" id="PS51880"/>
    </source>
</evidence>
<dbReference type="SUPFAM" id="SSF52540">
    <property type="entry name" value="P-loop containing nucleoside triphosphate hydrolases"/>
    <property type="match status" value="1"/>
</dbReference>
<organism evidence="9 10">
    <name type="scientific">Candidatus Kerfeldbacteria bacterium CG08_land_8_20_14_0_20_40_16</name>
    <dbReference type="NCBI Taxonomy" id="2014244"/>
    <lineage>
        <taxon>Bacteria</taxon>
        <taxon>Candidatus Kerfeldiibacteriota</taxon>
    </lineage>
</organism>
<dbReference type="InterPro" id="IPR023192">
    <property type="entry name" value="TGS-like_dom_sf"/>
</dbReference>
<evidence type="ECO:0000256" key="4">
    <source>
        <dbReference type="ARBA" id="ARBA00022840"/>
    </source>
</evidence>
<dbReference type="NCBIfam" id="TIGR00092">
    <property type="entry name" value="redox-regulated ATPase YchF"/>
    <property type="match status" value="1"/>
</dbReference>
<dbReference type="PROSITE" id="PS51880">
    <property type="entry name" value="TGS"/>
    <property type="match status" value="1"/>
</dbReference>
<dbReference type="PROSITE" id="PS51710">
    <property type="entry name" value="G_OBG"/>
    <property type="match status" value="1"/>
</dbReference>
<dbReference type="PANTHER" id="PTHR23305">
    <property type="entry name" value="OBG GTPASE FAMILY"/>
    <property type="match status" value="1"/>
</dbReference>
<dbReference type="PIRSF" id="PIRSF006641">
    <property type="entry name" value="CHP00092"/>
    <property type="match status" value="1"/>
</dbReference>
<evidence type="ECO:0000256" key="5">
    <source>
        <dbReference type="ARBA" id="ARBA00022842"/>
    </source>
</evidence>
<dbReference type="Pfam" id="PF01926">
    <property type="entry name" value="MMR_HSR1"/>
    <property type="match status" value="1"/>
</dbReference>
<name>A0A2H0YW34_9BACT</name>
<dbReference type="HAMAP" id="MF_00944">
    <property type="entry name" value="YchF_OLA1_ATPase"/>
    <property type="match status" value="1"/>
</dbReference>
<dbReference type="GO" id="GO:0005524">
    <property type="term" value="F:ATP binding"/>
    <property type="evidence" value="ECO:0007669"/>
    <property type="project" value="UniProtKB-UniRule"/>
</dbReference>
<keyword evidence="3 6" id="KW-0547">Nucleotide-binding</keyword>
<dbReference type="SUPFAM" id="SSF81271">
    <property type="entry name" value="TGS-like"/>
    <property type="match status" value="1"/>
</dbReference>
<dbReference type="InterPro" id="IPR027417">
    <property type="entry name" value="P-loop_NTPase"/>
</dbReference>
<dbReference type="InterPro" id="IPR004095">
    <property type="entry name" value="TGS"/>
</dbReference>
<comment type="similarity">
    <text evidence="6">Belongs to the TRAFAC class OBG-HflX-like GTPase superfamily. OBG GTPase family. YchF/OLA1 subfamily.</text>
</comment>
<dbReference type="Proteomes" id="UP000231542">
    <property type="component" value="Unassembled WGS sequence"/>
</dbReference>
<proteinExistence type="inferred from homology"/>
<dbReference type="Gene3D" id="3.40.50.300">
    <property type="entry name" value="P-loop containing nucleotide triphosphate hydrolases"/>
    <property type="match status" value="1"/>
</dbReference>
<dbReference type="PANTHER" id="PTHR23305:SF18">
    <property type="entry name" value="OBG-TYPE G DOMAIN-CONTAINING PROTEIN"/>
    <property type="match status" value="1"/>
</dbReference>
<dbReference type="FunFam" id="1.10.150.300:FF:000001">
    <property type="entry name" value="Ribosome-binding ATPase YchF"/>
    <property type="match status" value="1"/>
</dbReference>
<dbReference type="AlphaFoldDB" id="A0A2H0YW34"/>
<sequence>MSFSIGIVGLPNVGKSTLFQALTRKQVNTSNYPFCTIDPNVGVVAVPDGRLDKLTGVLKPEKVLPTTIEFVDIAGLVKNAHKGEGLGNQFLSHIREASAICHVVRVFEDENISHVAGKLDPESDTETINLELIFADLATVDQRLEEVRPKAKTGIKEAKEQLPVLEKIKETLEAGKLVNTTPFSQEEEILVKELNLLTSKPIFLVYNVSEQDIQKYDNKLAISARLEAELSELSKKEAQEYLEEFGLKEPGLSRVIKKAYQVLELITFFTTQNNILQAWTVPQNTKAPQAAGRIHTDFEKCFIKAEVINWKDLVGCFSEINAREQGKVRLEGKDYLVQDGDVIHFKTG</sequence>
<evidence type="ECO:0000256" key="6">
    <source>
        <dbReference type="HAMAP-Rule" id="MF_00944"/>
    </source>
</evidence>
<evidence type="ECO:0000256" key="1">
    <source>
        <dbReference type="ARBA" id="ARBA00001946"/>
    </source>
</evidence>
<dbReference type="InterPro" id="IPR012676">
    <property type="entry name" value="TGS-like"/>
</dbReference>
<dbReference type="Gene3D" id="3.10.20.30">
    <property type="match status" value="1"/>
</dbReference>
<keyword evidence="2" id="KW-0479">Metal-binding</keyword>
<evidence type="ECO:0000256" key="2">
    <source>
        <dbReference type="ARBA" id="ARBA00022723"/>
    </source>
</evidence>
<dbReference type="InterPro" id="IPR041706">
    <property type="entry name" value="YchF_N"/>
</dbReference>